<evidence type="ECO:0000313" key="2">
    <source>
        <dbReference type="EMBL" id="ARM86210.1"/>
    </source>
</evidence>
<dbReference type="EMBL" id="CP020932">
    <property type="protein sequence ID" value="ARM86210.1"/>
    <property type="molecule type" value="Genomic_DNA"/>
</dbReference>
<feature type="compositionally biased region" description="Polar residues" evidence="1">
    <location>
        <begin position="196"/>
        <end position="207"/>
    </location>
</feature>
<evidence type="ECO:0000313" key="3">
    <source>
        <dbReference type="Proteomes" id="UP000193100"/>
    </source>
</evidence>
<proteinExistence type="predicted"/>
<dbReference type="Proteomes" id="UP000193100">
    <property type="component" value="Plasmid pSMR5"/>
</dbReference>
<protein>
    <submittedName>
        <fullName evidence="2">Uncharacterized protein</fullName>
    </submittedName>
</protein>
<name>A0A1W6KFM7_9GAMM</name>
<dbReference type="GeneID" id="77258090"/>
<dbReference type="AlphaFoldDB" id="A0A1W6KFM7"/>
<evidence type="ECO:0000256" key="1">
    <source>
        <dbReference type="SAM" id="MobiDB-lite"/>
    </source>
</evidence>
<keyword evidence="2" id="KW-0614">Plasmid</keyword>
<sequence length="217" mass="22826">MNLFASFGSVVTAGAMTVALSVSTSVLVVSEAHAQSAPSQAGCRALTKMREVNREANSAIAGARTKKTLEDMPDFDAEEAGCISSYGANLGFGMVSSLAGNLLNSLKDAACSALDDYINESITQFGSSISAPMDLGEIDLGLGRQDSLLKADGEGRAFGFDFDKIMDDVADELPSIEGQEINVDGDMYTDRVPGSEYTNQSRGSSIPSPDFNPDARR</sequence>
<feature type="region of interest" description="Disordered" evidence="1">
    <location>
        <begin position="182"/>
        <end position="217"/>
    </location>
</feature>
<dbReference type="RefSeq" id="WP_157665657.1">
    <property type="nucleotide sequence ID" value="NZ_CP020932.1"/>
</dbReference>
<reference evidence="2 3" key="1">
    <citation type="submission" date="2017-04" db="EMBL/GenBank/DDBJ databases">
        <title>Genome Sequence of Marinobacter salarius strain SMR5 Isolated from a culture of the Diatom Skeletonema marinoi.</title>
        <authorList>
            <person name="Topel M."/>
            <person name="Pinder M.I.M."/>
            <person name="Johansson O.N."/>
            <person name="Kourtchenko O."/>
            <person name="Godhe A."/>
            <person name="Clarke A.K."/>
        </authorList>
    </citation>
    <scope>NUCLEOTIDE SEQUENCE [LARGE SCALE GENOMIC DNA]</scope>
    <source>
        <strain evidence="2 3">SMR5</strain>
        <plasmid evidence="3">Plasmid psmr5</plasmid>
    </source>
</reference>
<organism evidence="2 3">
    <name type="scientific">Marinobacter salarius</name>
    <dbReference type="NCBI Taxonomy" id="1420917"/>
    <lineage>
        <taxon>Bacteria</taxon>
        <taxon>Pseudomonadati</taxon>
        <taxon>Pseudomonadota</taxon>
        <taxon>Gammaproteobacteria</taxon>
        <taxon>Pseudomonadales</taxon>
        <taxon>Marinobacteraceae</taxon>
        <taxon>Marinobacter</taxon>
    </lineage>
</organism>
<gene>
    <name evidence="2" type="ORF">MARSALSMR5_04190</name>
</gene>
<accession>A0A1W6KFM7</accession>
<geneLocation type="plasmid" evidence="3">
    <name>psmr5</name>
</geneLocation>